<feature type="domain" description="HTH lysR-type" evidence="5">
    <location>
        <begin position="1"/>
        <end position="59"/>
    </location>
</feature>
<dbReference type="Gene3D" id="1.10.10.10">
    <property type="entry name" value="Winged helix-like DNA-binding domain superfamily/Winged helix DNA-binding domain"/>
    <property type="match status" value="1"/>
</dbReference>
<comment type="similarity">
    <text evidence="1">Belongs to the LysR transcriptional regulatory family.</text>
</comment>
<name>A0A5D4SVQ6_9BACI</name>
<evidence type="ECO:0000313" key="7">
    <source>
        <dbReference type="Proteomes" id="UP000322524"/>
    </source>
</evidence>
<evidence type="ECO:0000256" key="1">
    <source>
        <dbReference type="ARBA" id="ARBA00009437"/>
    </source>
</evidence>
<dbReference type="PANTHER" id="PTHR30126">
    <property type="entry name" value="HTH-TYPE TRANSCRIPTIONAL REGULATOR"/>
    <property type="match status" value="1"/>
</dbReference>
<comment type="caution">
    <text evidence="6">The sequence shown here is derived from an EMBL/GenBank/DDBJ whole genome shotgun (WGS) entry which is preliminary data.</text>
</comment>
<dbReference type="SUPFAM" id="SSF46785">
    <property type="entry name" value="Winged helix' DNA-binding domain"/>
    <property type="match status" value="1"/>
</dbReference>
<protein>
    <submittedName>
        <fullName evidence="6">LysR family transcriptional regulator</fullName>
    </submittedName>
</protein>
<gene>
    <name evidence="6" type="ORF">FZC76_12970</name>
</gene>
<sequence length="129" mass="14758">MSDFERYRSFISVYKHGSLSAATKARILTHPAMSQHFAALEAELEEPLFVRAPRKMIPTEKGKELYTKIVLLNEKLESTKVSQYPKLSKKAFNSLIEAVYTTEGSTSSVQQSNRSRLYDRRVNIKRSTV</sequence>
<reference evidence="6 7" key="1">
    <citation type="submission" date="2019-08" db="EMBL/GenBank/DDBJ databases">
        <title>Bacillus genomes from the desert of Cuatro Cienegas, Coahuila.</title>
        <authorList>
            <person name="Olmedo-Alvarez G."/>
        </authorList>
    </citation>
    <scope>NUCLEOTIDE SEQUENCE [LARGE SCALE GENOMIC DNA]</scope>
    <source>
        <strain evidence="6 7">CH28_1T</strain>
    </source>
</reference>
<dbReference type="PROSITE" id="PS50931">
    <property type="entry name" value="HTH_LYSR"/>
    <property type="match status" value="1"/>
</dbReference>
<dbReference type="InterPro" id="IPR036390">
    <property type="entry name" value="WH_DNA-bd_sf"/>
</dbReference>
<accession>A0A5D4SVQ6</accession>
<evidence type="ECO:0000259" key="5">
    <source>
        <dbReference type="PROSITE" id="PS50931"/>
    </source>
</evidence>
<dbReference type="GO" id="GO:0000976">
    <property type="term" value="F:transcription cis-regulatory region binding"/>
    <property type="evidence" value="ECO:0007669"/>
    <property type="project" value="TreeGrafter"/>
</dbReference>
<dbReference type="Proteomes" id="UP000322524">
    <property type="component" value="Unassembled WGS sequence"/>
</dbReference>
<keyword evidence="2" id="KW-0805">Transcription regulation</keyword>
<evidence type="ECO:0000256" key="3">
    <source>
        <dbReference type="ARBA" id="ARBA00023125"/>
    </source>
</evidence>
<dbReference type="PANTHER" id="PTHR30126:SF40">
    <property type="entry name" value="HTH-TYPE TRANSCRIPTIONAL REGULATOR GLTR"/>
    <property type="match status" value="1"/>
</dbReference>
<dbReference type="InterPro" id="IPR000847">
    <property type="entry name" value="LysR_HTH_N"/>
</dbReference>
<dbReference type="GO" id="GO:0003700">
    <property type="term" value="F:DNA-binding transcription factor activity"/>
    <property type="evidence" value="ECO:0007669"/>
    <property type="project" value="InterPro"/>
</dbReference>
<proteinExistence type="inferred from homology"/>
<dbReference type="AlphaFoldDB" id="A0A5D4SVQ6"/>
<keyword evidence="3" id="KW-0238">DNA-binding</keyword>
<dbReference type="InterPro" id="IPR036388">
    <property type="entry name" value="WH-like_DNA-bd_sf"/>
</dbReference>
<evidence type="ECO:0000256" key="4">
    <source>
        <dbReference type="ARBA" id="ARBA00023163"/>
    </source>
</evidence>
<organism evidence="6 7">
    <name type="scientific">Sutcliffiella horikoshii</name>
    <dbReference type="NCBI Taxonomy" id="79883"/>
    <lineage>
        <taxon>Bacteria</taxon>
        <taxon>Bacillati</taxon>
        <taxon>Bacillota</taxon>
        <taxon>Bacilli</taxon>
        <taxon>Bacillales</taxon>
        <taxon>Bacillaceae</taxon>
        <taxon>Sutcliffiella</taxon>
    </lineage>
</organism>
<evidence type="ECO:0000313" key="6">
    <source>
        <dbReference type="EMBL" id="TYS67493.1"/>
    </source>
</evidence>
<dbReference type="EMBL" id="VTEV01000005">
    <property type="protein sequence ID" value="TYS67493.1"/>
    <property type="molecule type" value="Genomic_DNA"/>
</dbReference>
<keyword evidence="4" id="KW-0804">Transcription</keyword>
<dbReference type="Pfam" id="PF00126">
    <property type="entry name" value="HTH_1"/>
    <property type="match status" value="1"/>
</dbReference>
<evidence type="ECO:0000256" key="2">
    <source>
        <dbReference type="ARBA" id="ARBA00023015"/>
    </source>
</evidence>
<dbReference type="OrthoDB" id="9778774at2"/>